<feature type="transmembrane region" description="Helical" evidence="1">
    <location>
        <begin position="69"/>
        <end position="91"/>
    </location>
</feature>
<proteinExistence type="predicted"/>
<protein>
    <submittedName>
        <fullName evidence="2">Uncharacterized protein</fullName>
    </submittedName>
</protein>
<evidence type="ECO:0000313" key="3">
    <source>
        <dbReference type="Proteomes" id="UP001623384"/>
    </source>
</evidence>
<dbReference type="RefSeq" id="WP_406635154.1">
    <property type="nucleotide sequence ID" value="NZ_CP148033.1"/>
</dbReference>
<feature type="transmembrane region" description="Helical" evidence="1">
    <location>
        <begin position="130"/>
        <end position="154"/>
    </location>
</feature>
<dbReference type="EMBL" id="CP148033">
    <property type="protein sequence ID" value="WXK93053.1"/>
    <property type="molecule type" value="Genomic_DNA"/>
</dbReference>
<feature type="transmembrane region" description="Helical" evidence="1">
    <location>
        <begin position="430"/>
        <end position="449"/>
    </location>
</feature>
<feature type="transmembrane region" description="Helical" evidence="1">
    <location>
        <begin position="393"/>
        <end position="414"/>
    </location>
</feature>
<feature type="transmembrane region" description="Helical" evidence="1">
    <location>
        <begin position="321"/>
        <end position="338"/>
    </location>
</feature>
<feature type="transmembrane region" description="Helical" evidence="1">
    <location>
        <begin position="285"/>
        <end position="309"/>
    </location>
</feature>
<keyword evidence="1" id="KW-1133">Transmembrane helix</keyword>
<reference evidence="2 3" key="1">
    <citation type="submission" date="2024-03" db="EMBL/GenBank/DDBJ databases">
        <title>Rhodococcus navarretei sp. nov. and Pseudarthrobacter quantumdoti sp. nov., two new species with the ability to biosynthesize Quantum Dots isolated from soil samples at Union Glacier, Antarctica.</title>
        <authorList>
            <person name="Vargas M."/>
        </authorList>
    </citation>
    <scope>NUCLEOTIDE SEQUENCE [LARGE SCALE GENOMIC DNA]</scope>
    <source>
        <strain evidence="2 3">RC-2-3</strain>
    </source>
</reference>
<feature type="transmembrane region" description="Helical" evidence="1">
    <location>
        <begin position="97"/>
        <end position="118"/>
    </location>
</feature>
<feature type="transmembrane region" description="Helical" evidence="1">
    <location>
        <begin position="166"/>
        <end position="183"/>
    </location>
</feature>
<evidence type="ECO:0000256" key="1">
    <source>
        <dbReference type="SAM" id="Phobius"/>
    </source>
</evidence>
<sequence length="505" mass="54096">MYTKETASEFSSRLDIIPFLLFAGGLVLITIAASLGSMAILAAVAAMVFFSVIAQLIHRLAERKAEISFFLIIPTIMSATQNVYLTTVAGALDSGRLQFAIILNFLFSVALYVVLIATRKPASGHALRKLIKAVTTCLAILVLYGAATVVLFQHDLVAAAASSRNIVAPFLFLLIGLHASVWAKHAVYLRYLVMLGFVAVVFGFIEANTPDFWQSLDLRSLWEKKGISVQQDSGLPKNFFASEQVVPGEFLRRMAGPFADPVNFGTFLFAVFMAAWYLRGLLCQIATVAAMVLAVSKGALLGLIVFFAFWTRYYASRTSHLIALVLLAAGAYNFYLFTVSSSTGSTAAHIGGFTAAFVEFPQHPLGRGLGSSGVLAGLFSEGSESTSAVTESGLGMVIGQLGIVGLAVYLVFFFQLSKYVLQIKNLRDKTLAAGLLGGFLLNAAFNEVALSPNSAAPYFIILGLVIGSDLAAKEELDAVPALQLEGDTPSIRDLGREGPLRARQA</sequence>
<name>A0ABZ2R8L7_9MICC</name>
<keyword evidence="1" id="KW-0812">Transmembrane</keyword>
<keyword evidence="1" id="KW-0472">Membrane</keyword>
<feature type="transmembrane region" description="Helical" evidence="1">
    <location>
        <begin position="262"/>
        <end position="279"/>
    </location>
</feature>
<keyword evidence="3" id="KW-1185">Reference proteome</keyword>
<accession>A0ABZ2R8L7</accession>
<evidence type="ECO:0000313" key="2">
    <source>
        <dbReference type="EMBL" id="WXK93053.1"/>
    </source>
</evidence>
<gene>
    <name evidence="2" type="ORF">WHH00_18695</name>
</gene>
<feature type="transmembrane region" description="Helical" evidence="1">
    <location>
        <begin position="39"/>
        <end position="57"/>
    </location>
</feature>
<organism evidence="2 3">
    <name type="scientific">Pseudarthrobacter quantipunctorum</name>
    <dbReference type="NCBI Taxonomy" id="3128980"/>
    <lineage>
        <taxon>Bacteria</taxon>
        <taxon>Bacillati</taxon>
        <taxon>Actinomycetota</taxon>
        <taxon>Actinomycetes</taxon>
        <taxon>Micrococcales</taxon>
        <taxon>Micrococcaceae</taxon>
        <taxon>Pseudarthrobacter</taxon>
    </lineage>
</organism>
<dbReference type="Proteomes" id="UP001623384">
    <property type="component" value="Chromosome"/>
</dbReference>